<proteinExistence type="predicted"/>
<feature type="region of interest" description="Disordered" evidence="1">
    <location>
        <begin position="48"/>
        <end position="67"/>
    </location>
</feature>
<dbReference type="OrthoDB" id="2965364at2759"/>
<accession>A0A6A4GN16</accession>
<reference evidence="2" key="1">
    <citation type="journal article" date="2019" name="Environ. Microbiol.">
        <title>Fungal ecological strategies reflected in gene transcription - a case study of two litter decomposers.</title>
        <authorList>
            <person name="Barbi F."/>
            <person name="Kohler A."/>
            <person name="Barry K."/>
            <person name="Baskaran P."/>
            <person name="Daum C."/>
            <person name="Fauchery L."/>
            <person name="Ihrmark K."/>
            <person name="Kuo A."/>
            <person name="LaButti K."/>
            <person name="Lipzen A."/>
            <person name="Morin E."/>
            <person name="Grigoriev I.V."/>
            <person name="Henrissat B."/>
            <person name="Lindahl B."/>
            <person name="Martin F."/>
        </authorList>
    </citation>
    <scope>NUCLEOTIDE SEQUENCE</scope>
    <source>
        <strain evidence="2">JB14</strain>
    </source>
</reference>
<dbReference type="Proteomes" id="UP000799118">
    <property type="component" value="Unassembled WGS sequence"/>
</dbReference>
<keyword evidence="3" id="KW-1185">Reference proteome</keyword>
<evidence type="ECO:0000313" key="2">
    <source>
        <dbReference type="EMBL" id="KAE9386710.1"/>
    </source>
</evidence>
<dbReference type="AlphaFoldDB" id="A0A6A4GN16"/>
<evidence type="ECO:0000256" key="1">
    <source>
        <dbReference type="SAM" id="MobiDB-lite"/>
    </source>
</evidence>
<protein>
    <submittedName>
        <fullName evidence="2">Uncharacterized protein</fullName>
    </submittedName>
</protein>
<gene>
    <name evidence="2" type="ORF">BT96DRAFT_948913</name>
</gene>
<organism evidence="2 3">
    <name type="scientific">Gymnopus androsaceus JB14</name>
    <dbReference type="NCBI Taxonomy" id="1447944"/>
    <lineage>
        <taxon>Eukaryota</taxon>
        <taxon>Fungi</taxon>
        <taxon>Dikarya</taxon>
        <taxon>Basidiomycota</taxon>
        <taxon>Agaricomycotina</taxon>
        <taxon>Agaricomycetes</taxon>
        <taxon>Agaricomycetidae</taxon>
        <taxon>Agaricales</taxon>
        <taxon>Marasmiineae</taxon>
        <taxon>Omphalotaceae</taxon>
        <taxon>Gymnopus</taxon>
    </lineage>
</organism>
<evidence type="ECO:0000313" key="3">
    <source>
        <dbReference type="Proteomes" id="UP000799118"/>
    </source>
</evidence>
<dbReference type="EMBL" id="ML769854">
    <property type="protein sequence ID" value="KAE9386710.1"/>
    <property type="molecule type" value="Genomic_DNA"/>
</dbReference>
<name>A0A6A4GN16_9AGAR</name>
<sequence length="157" mass="17274">MNYAITWKSKKKTGALNLLAGYQDMLCQCDTSGDIALTITKREVADTASNNQEDNDKGGSCGQKKSKKSAKLSAEQVLEEAFITKLEGKFGHCNDQQCSLPQCWVSDDGMHINLTPLHLRTWAGAIAANIPGCKQYSGIYNDTVMLYKSKEQVTMTK</sequence>